<feature type="compositionally biased region" description="Polar residues" evidence="1">
    <location>
        <begin position="255"/>
        <end position="267"/>
    </location>
</feature>
<comment type="caution">
    <text evidence="3">The sequence shown here is derived from an EMBL/GenBank/DDBJ whole genome shotgun (WGS) entry which is preliminary data.</text>
</comment>
<evidence type="ECO:0000256" key="1">
    <source>
        <dbReference type="SAM" id="MobiDB-lite"/>
    </source>
</evidence>
<dbReference type="PANTHER" id="PTHR46579">
    <property type="entry name" value="F5/8 TYPE C DOMAIN-CONTAINING PROTEIN-RELATED"/>
    <property type="match status" value="1"/>
</dbReference>
<feature type="domain" description="SAP" evidence="2">
    <location>
        <begin position="310"/>
        <end position="340"/>
    </location>
</feature>
<sequence length="506" mass="56254">MYMVCLNLPPHLRYLPENVYLAGVIPGPGKPHLDQLNHFLALIVDELVDFWDPGVEYSRACNFVSGCRALAALVPLVCDVPAARQVAGLGSHNHTYFCSSCRLRSEEIENLEPSTWPPRDLEFHRRSAEEWRTAESVAEREAAFERNGGIRYSELLRLPYWDPTRYVVIDSMHDLYLGIIKNHIREIWGISVNADDGNAEQVAKPSPPRPDAKQMADATHCLIYGSESMLKACGTIKVLMKHLVRWCNQEGLPIQQESQSRKASTAKTPLPPAPTVADLVSPDQLPHGPTEEALEKAEKTLKNAMSEKTLQNKKKDVLIALCERRGLLTGGTKADLAQRLFEWRQLHISTTLGATKVGATDFGAVIVETAEPISTIVGTTTNAGDTNLISGGLRKSHLENQKSVPRALALPERKDPRHGCHALGRQTLEEFHKDRSRMLLPSWITAAPAGFGTTQHGKLSADQWKTVGTINLPVTLIRTWGSETGRRLEMLHNFMDGIEAIEDNWK</sequence>
<dbReference type="InterPro" id="IPR004242">
    <property type="entry name" value="Transposase_21"/>
</dbReference>
<dbReference type="PANTHER" id="PTHR46579:SF2">
    <property type="entry name" value="C2H2-TYPE DOMAIN-CONTAINING PROTEIN"/>
    <property type="match status" value="1"/>
</dbReference>
<reference evidence="3 4" key="1">
    <citation type="submission" date="2016-03" db="EMBL/GenBank/DDBJ databases">
        <title>Whole genome sequencing of Grifola frondosa 9006-11.</title>
        <authorList>
            <person name="Min B."/>
            <person name="Park H."/>
            <person name="Kim J.-G."/>
            <person name="Cho H."/>
            <person name="Oh Y.-L."/>
            <person name="Kong W.-S."/>
            <person name="Choi I.-G."/>
        </authorList>
    </citation>
    <scope>NUCLEOTIDE SEQUENCE [LARGE SCALE GENOMIC DNA]</scope>
    <source>
        <strain evidence="3 4">9006-11</strain>
    </source>
</reference>
<feature type="region of interest" description="Disordered" evidence="1">
    <location>
        <begin position="255"/>
        <end position="283"/>
    </location>
</feature>
<dbReference type="Pfam" id="PF02992">
    <property type="entry name" value="Transposase_21"/>
    <property type="match status" value="1"/>
</dbReference>
<dbReference type="AlphaFoldDB" id="A0A1C7LMC6"/>
<dbReference type="OrthoDB" id="3269001at2759"/>
<dbReference type="STRING" id="5627.A0A1C7LMC6"/>
<dbReference type="Proteomes" id="UP000092993">
    <property type="component" value="Unassembled WGS sequence"/>
</dbReference>
<dbReference type="InterPro" id="IPR003034">
    <property type="entry name" value="SAP_dom"/>
</dbReference>
<protein>
    <recommendedName>
        <fullName evidence="2">SAP domain-containing protein</fullName>
    </recommendedName>
</protein>
<dbReference type="OMA" id="CHALGRQ"/>
<evidence type="ECO:0000313" key="3">
    <source>
        <dbReference type="EMBL" id="OBZ65169.1"/>
    </source>
</evidence>
<accession>A0A1C7LMC6</accession>
<dbReference type="Pfam" id="PF02037">
    <property type="entry name" value="SAP"/>
    <property type="match status" value="1"/>
</dbReference>
<name>A0A1C7LMC6_GRIFR</name>
<organism evidence="3 4">
    <name type="scientific">Grifola frondosa</name>
    <name type="common">Maitake</name>
    <name type="synonym">Polyporus frondosus</name>
    <dbReference type="NCBI Taxonomy" id="5627"/>
    <lineage>
        <taxon>Eukaryota</taxon>
        <taxon>Fungi</taxon>
        <taxon>Dikarya</taxon>
        <taxon>Basidiomycota</taxon>
        <taxon>Agaricomycotina</taxon>
        <taxon>Agaricomycetes</taxon>
        <taxon>Polyporales</taxon>
        <taxon>Grifolaceae</taxon>
        <taxon>Grifola</taxon>
    </lineage>
</organism>
<evidence type="ECO:0000259" key="2">
    <source>
        <dbReference type="Pfam" id="PF02037"/>
    </source>
</evidence>
<keyword evidence="4" id="KW-1185">Reference proteome</keyword>
<gene>
    <name evidence="3" type="ORF">A0H81_14818</name>
</gene>
<dbReference type="EMBL" id="LUGG01000052">
    <property type="protein sequence ID" value="OBZ65169.1"/>
    <property type="molecule type" value="Genomic_DNA"/>
</dbReference>
<proteinExistence type="predicted"/>
<evidence type="ECO:0000313" key="4">
    <source>
        <dbReference type="Proteomes" id="UP000092993"/>
    </source>
</evidence>